<feature type="region of interest" description="Disordered" evidence="1">
    <location>
        <begin position="82"/>
        <end position="116"/>
    </location>
</feature>
<feature type="compositionally biased region" description="Low complexity" evidence="1">
    <location>
        <begin position="92"/>
        <end position="108"/>
    </location>
</feature>
<gene>
    <name evidence="2" type="ORF">E2R59_13990</name>
</gene>
<dbReference type="RefSeq" id="WP_133411064.1">
    <property type="nucleotide sequence ID" value="NZ_SMZT01000006.1"/>
</dbReference>
<sequence length="116" mass="12019">MKHTMSVLVQVDLDGTHVRVLVTGCVTEANQHVLHPVIERARALTAGVHVHVDLASVQHLEPTAVTLLRAAVDHGGVSSGPGAAGITVPAGPRAHPLRTLPARPLRPAETLPALAA</sequence>
<dbReference type="Proteomes" id="UP000295163">
    <property type="component" value="Unassembled WGS sequence"/>
</dbReference>
<dbReference type="EMBL" id="SMZT01000006">
    <property type="protein sequence ID" value="TDL41074.1"/>
    <property type="molecule type" value="Genomic_DNA"/>
</dbReference>
<comment type="caution">
    <text evidence="2">The sequence shown here is derived from an EMBL/GenBank/DDBJ whole genome shotgun (WGS) entry which is preliminary data.</text>
</comment>
<protein>
    <recommendedName>
        <fullName evidence="4">STAS domain-containing protein</fullName>
    </recommendedName>
</protein>
<evidence type="ECO:0000256" key="1">
    <source>
        <dbReference type="SAM" id="MobiDB-lite"/>
    </source>
</evidence>
<organism evidence="2 3">
    <name type="scientific">Kocuria rosea</name>
    <name type="common">Deinococcus erythromyxa</name>
    <name type="synonym">Micrococcus rubens</name>
    <dbReference type="NCBI Taxonomy" id="1275"/>
    <lineage>
        <taxon>Bacteria</taxon>
        <taxon>Bacillati</taxon>
        <taxon>Actinomycetota</taxon>
        <taxon>Actinomycetes</taxon>
        <taxon>Micrococcales</taxon>
        <taxon>Micrococcaceae</taxon>
        <taxon>Kocuria</taxon>
    </lineage>
</organism>
<evidence type="ECO:0008006" key="4">
    <source>
        <dbReference type="Google" id="ProtNLM"/>
    </source>
</evidence>
<dbReference type="GeneID" id="64348532"/>
<reference evidence="2 3" key="1">
    <citation type="submission" date="2019-03" db="EMBL/GenBank/DDBJ databases">
        <title>Genome Sequencing and Assembly of Various Microbes Isolated from Partially Reclaimed Soil and Acid Mine Drainage (AMD) Site.</title>
        <authorList>
            <person name="Steinbock B."/>
            <person name="Bechtold R."/>
            <person name="Sevigny J.L."/>
            <person name="Thomas D."/>
            <person name="Cuthill L.R."/>
            <person name="Aveiro Johannsen E.J."/>
            <person name="Thomas K."/>
            <person name="Ghosh A."/>
        </authorList>
    </citation>
    <scope>NUCLEOTIDE SEQUENCE [LARGE SCALE GENOMIC DNA]</scope>
    <source>
        <strain evidence="2 3">S-A3</strain>
    </source>
</reference>
<dbReference type="AlphaFoldDB" id="A0A4R5Y8U6"/>
<name>A0A4R5Y8U6_KOCRO</name>
<evidence type="ECO:0000313" key="2">
    <source>
        <dbReference type="EMBL" id="TDL41074.1"/>
    </source>
</evidence>
<proteinExistence type="predicted"/>
<accession>A0A4R5Y8U6</accession>
<evidence type="ECO:0000313" key="3">
    <source>
        <dbReference type="Proteomes" id="UP000295163"/>
    </source>
</evidence>